<dbReference type="GeneID" id="33349202"/>
<evidence type="ECO:0000256" key="2">
    <source>
        <dbReference type="ARBA" id="ARBA00009068"/>
    </source>
</evidence>
<organism evidence="5">
    <name type="scientific">Dictyomenia sonderi</name>
    <dbReference type="NCBI Taxonomy" id="2007178"/>
    <lineage>
        <taxon>Eukaryota</taxon>
        <taxon>Rhodophyta</taxon>
        <taxon>Florideophyceae</taxon>
        <taxon>Rhodymeniophycidae</taxon>
        <taxon>Ceramiales</taxon>
        <taxon>Rhodomelaceae</taxon>
        <taxon>Pterosiphonieae</taxon>
        <taxon>Dictyomenia</taxon>
    </lineage>
</organism>
<evidence type="ECO:0000256" key="1">
    <source>
        <dbReference type="ARBA" id="ARBA00004474"/>
    </source>
</evidence>
<keyword evidence="5" id="KW-0150">Chloroplast</keyword>
<accession>A0A1Z1MSG8</accession>
<dbReference type="AlphaFoldDB" id="A0A1Z1MSG8"/>
<dbReference type="PANTHER" id="PTHR39638:SF2">
    <property type="entry name" value="YCF35"/>
    <property type="match status" value="1"/>
</dbReference>
<dbReference type="EMBL" id="MF101455">
    <property type="protein sequence ID" value="ARW69043.1"/>
    <property type="molecule type" value="Genomic_DNA"/>
</dbReference>
<reference evidence="5" key="1">
    <citation type="journal article" date="2017" name="J. Phycol.">
        <title>Analysis of chloroplast genomes and a supermatrix inform reclassification of the Rhodomelaceae (Rhodophyta).</title>
        <authorList>
            <person name="Diaz-Tapia P."/>
            <person name="Maggs C.A."/>
            <person name="West J.A."/>
            <person name="Verbruggen H."/>
        </authorList>
    </citation>
    <scope>NUCLEOTIDE SEQUENCE</scope>
    <source>
        <strain evidence="5">PD1725</strain>
    </source>
</reference>
<evidence type="ECO:0000313" key="5">
    <source>
        <dbReference type="EMBL" id="ARW69043.1"/>
    </source>
</evidence>
<proteinExistence type="inferred from homology"/>
<dbReference type="InterPro" id="IPR009666">
    <property type="entry name" value="Uncharacterised_Ycf35"/>
</dbReference>
<evidence type="ECO:0000256" key="4">
    <source>
        <dbReference type="ARBA" id="ARBA00022640"/>
    </source>
</evidence>
<name>A0A1Z1MSG8_9FLOR</name>
<dbReference type="GO" id="GO:0009536">
    <property type="term" value="C:plastid"/>
    <property type="evidence" value="ECO:0007669"/>
    <property type="project" value="UniProtKB-SubCell"/>
</dbReference>
<gene>
    <name evidence="5" type="primary">ycf35</name>
</gene>
<protein>
    <recommendedName>
        <fullName evidence="3">Uncharacterized protein ycf35</fullName>
    </recommendedName>
</protein>
<comment type="subcellular location">
    <subcellularLocation>
        <location evidence="1">Plastid</location>
    </subcellularLocation>
</comment>
<dbReference type="PANTHER" id="PTHR39638">
    <property type="entry name" value="YCF35"/>
    <property type="match status" value="1"/>
</dbReference>
<geneLocation type="chloroplast" evidence="5"/>
<keyword evidence="4 5" id="KW-0934">Plastid</keyword>
<comment type="similarity">
    <text evidence="2">Belongs to the ycf35 family.</text>
</comment>
<dbReference type="RefSeq" id="YP_009399437.1">
    <property type="nucleotide sequence ID" value="NC_035297.1"/>
</dbReference>
<dbReference type="Pfam" id="PF06868">
    <property type="entry name" value="DUF1257"/>
    <property type="match status" value="1"/>
</dbReference>
<evidence type="ECO:0000256" key="3">
    <source>
        <dbReference type="ARBA" id="ARBA00021585"/>
    </source>
</evidence>
<sequence length="135" mass="16052">MSHFSKIKTNITNLNTLVKTLKQLGFSYRFFSSDGNTHTNQEGNNYDILVYKLNEYNKESYIFTFTWNISEYNLVVDLELWNLDIDFNYLLDRLFQQYAYNMVINTSAVSGFQKIKEQVIDDGSIKLTLQRWHYS</sequence>